<proteinExistence type="predicted"/>
<gene>
    <name evidence="2" type="primary">38</name>
    <name evidence="2" type="ORF">PBI_TRIPLEJ_38</name>
</gene>
<sequence>MNDQDKQILALAGEQFKYSAAREAKARELFGLSGVRFWQEVNRILDTPAAHAHDPHTVTRLKRQRVQRHRPRVTSRML</sequence>
<evidence type="ECO:0000313" key="3">
    <source>
        <dbReference type="Proteomes" id="UP000325735"/>
    </source>
</evidence>
<dbReference type="EMBL" id="MN234178">
    <property type="protein sequence ID" value="QFG09582.1"/>
    <property type="molecule type" value="Genomic_DNA"/>
</dbReference>
<dbReference type="Proteomes" id="UP000325735">
    <property type="component" value="Segment"/>
</dbReference>
<keyword evidence="3" id="KW-1185">Reference proteome</keyword>
<dbReference type="GeneID" id="55813801"/>
<reference evidence="2 3" key="1">
    <citation type="submission" date="2019-07" db="EMBL/GenBank/DDBJ databases">
        <authorList>
            <person name="Stoner T.H."/>
            <person name="Garlena R.A."/>
            <person name="Russell D.A."/>
            <person name="Pope W.H."/>
            <person name="Jacobs-Sera D."/>
            <person name="Hatfull G.F."/>
        </authorList>
    </citation>
    <scope>NUCLEOTIDE SEQUENCE [LARGE SCALE GENOMIC DNA]</scope>
</reference>
<dbReference type="KEGG" id="vg:55813801"/>
<protein>
    <submittedName>
        <fullName evidence="2">Helix-turn-helix DNA binding domain protein</fullName>
    </submittedName>
</protein>
<feature type="compositionally biased region" description="Basic residues" evidence="1">
    <location>
        <begin position="59"/>
        <end position="78"/>
    </location>
</feature>
<dbReference type="RefSeq" id="YP_009884441.1">
    <property type="nucleotide sequence ID" value="NC_049470.1"/>
</dbReference>
<name>A0A5J6TLH7_9CAUD</name>
<dbReference type="Pfam" id="PF11662">
    <property type="entry name" value="DUF3263"/>
    <property type="match status" value="1"/>
</dbReference>
<evidence type="ECO:0000256" key="1">
    <source>
        <dbReference type="SAM" id="MobiDB-lite"/>
    </source>
</evidence>
<accession>A0A5J6TLH7</accession>
<organism evidence="2 3">
    <name type="scientific">Arthrobacter phage TripleJ</name>
    <dbReference type="NCBI Taxonomy" id="2599838"/>
    <lineage>
        <taxon>Viruses</taxon>
        <taxon>Duplodnaviria</taxon>
        <taxon>Heunggongvirae</taxon>
        <taxon>Uroviricota</taxon>
        <taxon>Caudoviricetes</taxon>
        <taxon>Triplejayvirus</taxon>
        <taxon>Triplejayvirus tripleJ</taxon>
    </lineage>
</organism>
<feature type="region of interest" description="Disordered" evidence="1">
    <location>
        <begin position="53"/>
        <end position="78"/>
    </location>
</feature>
<evidence type="ECO:0000313" key="2">
    <source>
        <dbReference type="EMBL" id="QFG09582.1"/>
    </source>
</evidence>
<dbReference type="InterPro" id="IPR021678">
    <property type="entry name" value="DUF3263"/>
</dbReference>